<reference evidence="2" key="1">
    <citation type="journal article" date="2024" name="Proc. Natl. Acad. Sci. U.S.A.">
        <title>Extraordinary preservation of gene collinearity over three hundred million years revealed in homosporous lycophytes.</title>
        <authorList>
            <person name="Li C."/>
            <person name="Wickell D."/>
            <person name="Kuo L.Y."/>
            <person name="Chen X."/>
            <person name="Nie B."/>
            <person name="Liao X."/>
            <person name="Peng D."/>
            <person name="Ji J."/>
            <person name="Jenkins J."/>
            <person name="Williams M."/>
            <person name="Shu S."/>
            <person name="Plott C."/>
            <person name="Barry K."/>
            <person name="Rajasekar S."/>
            <person name="Grimwood J."/>
            <person name="Han X."/>
            <person name="Sun S."/>
            <person name="Hou Z."/>
            <person name="He W."/>
            <person name="Dai G."/>
            <person name="Sun C."/>
            <person name="Schmutz J."/>
            <person name="Leebens-Mack J.H."/>
            <person name="Li F.W."/>
            <person name="Wang L."/>
        </authorList>
    </citation>
    <scope>NUCLEOTIDE SEQUENCE [LARGE SCALE GENOMIC DNA]</scope>
    <source>
        <strain evidence="2">cv. PW_Plant_1</strain>
    </source>
</reference>
<organism evidence="1 2">
    <name type="scientific">Diphasiastrum complanatum</name>
    <name type="common">Issler's clubmoss</name>
    <name type="synonym">Lycopodium complanatum</name>
    <dbReference type="NCBI Taxonomy" id="34168"/>
    <lineage>
        <taxon>Eukaryota</taxon>
        <taxon>Viridiplantae</taxon>
        <taxon>Streptophyta</taxon>
        <taxon>Embryophyta</taxon>
        <taxon>Tracheophyta</taxon>
        <taxon>Lycopodiopsida</taxon>
        <taxon>Lycopodiales</taxon>
        <taxon>Lycopodiaceae</taxon>
        <taxon>Lycopodioideae</taxon>
        <taxon>Diphasiastrum</taxon>
    </lineage>
</organism>
<evidence type="ECO:0000313" key="1">
    <source>
        <dbReference type="EMBL" id="KAJ7528178.1"/>
    </source>
</evidence>
<protein>
    <submittedName>
        <fullName evidence="1">Uncharacterized protein</fullName>
    </submittedName>
</protein>
<dbReference type="EMBL" id="CM055107">
    <property type="protein sequence ID" value="KAJ7528178.1"/>
    <property type="molecule type" value="Genomic_DNA"/>
</dbReference>
<keyword evidence="2" id="KW-1185">Reference proteome</keyword>
<comment type="caution">
    <text evidence="1">The sequence shown here is derived from an EMBL/GenBank/DDBJ whole genome shotgun (WGS) entry which is preliminary data.</text>
</comment>
<evidence type="ECO:0000313" key="2">
    <source>
        <dbReference type="Proteomes" id="UP001162992"/>
    </source>
</evidence>
<dbReference type="Proteomes" id="UP001162992">
    <property type="component" value="Chromosome 16"/>
</dbReference>
<gene>
    <name evidence="1" type="ORF">O6H91_16G088100</name>
</gene>
<name>A0ACC2BEC2_DIPCM</name>
<proteinExistence type="predicted"/>
<accession>A0ACC2BEC2</accession>
<sequence>MALLPIYEPLCTLDGPVGSLKQLAIAVYSPTHPATARWSLITSLCGLQQLTMIFLRAVPACDSMPTPFVSVFYERSDLPVIYELFQAYSQYLRPVPRICNLSTCSTHLQPVYGLFSPFLVCNTS</sequence>